<dbReference type="RefSeq" id="WP_252771268.1">
    <property type="nucleotide sequence ID" value="NZ_JAMXMC010000011.1"/>
</dbReference>
<protein>
    <submittedName>
        <fullName evidence="2">DUF4266 domain-containing protein</fullName>
    </submittedName>
</protein>
<keyword evidence="3" id="KW-1185">Reference proteome</keyword>
<proteinExistence type="predicted"/>
<dbReference type="Proteomes" id="UP001204851">
    <property type="component" value="Unassembled WGS sequence"/>
</dbReference>
<evidence type="ECO:0000313" key="2">
    <source>
        <dbReference type="EMBL" id="MCO5978590.1"/>
    </source>
</evidence>
<reference evidence="2 3" key="1">
    <citation type="submission" date="2022-06" db="EMBL/GenBank/DDBJ databases">
        <title>Ideonella sp. NS12-5 Genome sequencing and assembly.</title>
        <authorList>
            <person name="Jung Y."/>
        </authorList>
    </citation>
    <scope>NUCLEOTIDE SEQUENCE [LARGE SCALE GENOMIC DNA]</scope>
    <source>
        <strain evidence="2 3">NS12-5</strain>
    </source>
</reference>
<sequence length="82" mass="8289">MSAVIHAGRPVHRGRLAGLGLLALSLLGGCAGPQPWEKGDLARPEMRLDRDPLEARFVGHVTASKEASSGGEGVGGGGCGCN</sequence>
<name>A0ABT1BQS0_9BURK</name>
<dbReference type="Pfam" id="PF14086">
    <property type="entry name" value="DUF4266"/>
    <property type="match status" value="1"/>
</dbReference>
<accession>A0ABT1BQS0</accession>
<feature type="domain" description="DUF4266" evidence="1">
    <location>
        <begin position="34"/>
        <end position="82"/>
    </location>
</feature>
<dbReference type="InterPro" id="IPR025362">
    <property type="entry name" value="DUF4266"/>
</dbReference>
<evidence type="ECO:0000259" key="1">
    <source>
        <dbReference type="Pfam" id="PF14086"/>
    </source>
</evidence>
<gene>
    <name evidence="2" type="ORF">M0L44_17985</name>
</gene>
<organism evidence="2 3">
    <name type="scientific">Ideonella oryzae</name>
    <dbReference type="NCBI Taxonomy" id="2937441"/>
    <lineage>
        <taxon>Bacteria</taxon>
        <taxon>Pseudomonadati</taxon>
        <taxon>Pseudomonadota</taxon>
        <taxon>Betaproteobacteria</taxon>
        <taxon>Burkholderiales</taxon>
        <taxon>Sphaerotilaceae</taxon>
        <taxon>Ideonella</taxon>
    </lineage>
</organism>
<evidence type="ECO:0000313" key="3">
    <source>
        <dbReference type="Proteomes" id="UP001204851"/>
    </source>
</evidence>
<comment type="caution">
    <text evidence="2">The sequence shown here is derived from an EMBL/GenBank/DDBJ whole genome shotgun (WGS) entry which is preliminary data.</text>
</comment>
<dbReference type="EMBL" id="JAMXMC010000011">
    <property type="protein sequence ID" value="MCO5978590.1"/>
    <property type="molecule type" value="Genomic_DNA"/>
</dbReference>